<comment type="function">
    <text evidence="12">Lignin degradation and detoxification of lignin-derived products.</text>
</comment>
<dbReference type="InterPro" id="IPR008972">
    <property type="entry name" value="Cupredoxin"/>
</dbReference>
<dbReference type="EC" id="1.10.3.2" evidence="4 12"/>
<comment type="caution">
    <text evidence="16">The sequence shown here is derived from an EMBL/GenBank/DDBJ whole genome shotgun (WGS) entry which is preliminary data.</text>
</comment>
<evidence type="ECO:0000256" key="8">
    <source>
        <dbReference type="ARBA" id="ARBA00022737"/>
    </source>
</evidence>
<dbReference type="InterPro" id="IPR034285">
    <property type="entry name" value="CuRO_2_LCC"/>
</dbReference>
<keyword evidence="5 12" id="KW-0052">Apoplast</keyword>
<sequence length="555" mass="60725">MEPTKLLVAIFTLLVLVAHSAAETHFLFWNVETTNITHNCFSANVTTVNGQIPGPTVEINEGDTVVINVTNNANYEISIHWHGIFQFLTNWADGPAHITQCPLNIGSSQIYEFTVTGQSGTFFWHAHNNWLRATMYGHFIVHPAAAPPFGEVAAEYSIISGEWFSQDPNVVELGFIDTLNPVENATVANTINGEPGPLYGCPADTQIFPVTSGSTYLLRLTNAGLNNDHFFKVANHTLTVVRADGNYLQPFDTDVVVITPGQTTDVLLTANQPIGSYYGGVNVAEVPNVGAPPPSTPALVIIQYEGSNSTDSPVTPEFPSMFNLMPVDNYTSFLKGLEPYSLPETVDVELVYVAGIASVNCNASEPCTTKIAGTIQNSTFDDPQNTSVLEAYYNNIPGVFTTDVPDLPPVFEDFTSQPDRNYILGNRGTRTRVLQFNDVVQLVLQNVNAFGILDHPFHLHGHDFYVVGRNYTNFNPDVDPAGFNLVDPPKFNTISIPNGGWVALRFQANNPGVWLLHCHFERHKTWGMEMAFITENGSGANETLPGPLHPPPSCT</sequence>
<proteinExistence type="inferred from homology"/>
<dbReference type="Gene3D" id="2.60.40.420">
    <property type="entry name" value="Cupredoxins - blue copper proteins"/>
    <property type="match status" value="3"/>
</dbReference>
<accession>A0A8T0J1J4</accession>
<dbReference type="InterPro" id="IPR011706">
    <property type="entry name" value="Cu-oxidase_C"/>
</dbReference>
<evidence type="ECO:0000256" key="3">
    <source>
        <dbReference type="ARBA" id="ARBA00010609"/>
    </source>
</evidence>
<keyword evidence="9 12" id="KW-0560">Oxidoreductase</keyword>
<evidence type="ECO:0000259" key="14">
    <source>
        <dbReference type="Pfam" id="PF07731"/>
    </source>
</evidence>
<dbReference type="CDD" id="cd13849">
    <property type="entry name" value="CuRO_1_LCC_plant"/>
    <property type="match status" value="1"/>
</dbReference>
<dbReference type="InterPro" id="IPR017761">
    <property type="entry name" value="Laccase"/>
</dbReference>
<dbReference type="InterPro" id="IPR033138">
    <property type="entry name" value="Cu_oxidase_CS"/>
</dbReference>
<dbReference type="NCBIfam" id="TIGR03389">
    <property type="entry name" value="laccase"/>
    <property type="match status" value="1"/>
</dbReference>
<keyword evidence="10 12" id="KW-0186">Copper</keyword>
<evidence type="ECO:0000256" key="10">
    <source>
        <dbReference type="ARBA" id="ARBA00023008"/>
    </source>
</evidence>
<dbReference type="Proteomes" id="UP000822688">
    <property type="component" value="Chromosome 2"/>
</dbReference>
<dbReference type="AlphaFoldDB" id="A0A8T0J1J4"/>
<dbReference type="EMBL" id="CM026422">
    <property type="protein sequence ID" value="KAG0588563.1"/>
    <property type="molecule type" value="Genomic_DNA"/>
</dbReference>
<comment type="similarity">
    <text evidence="3 12">Belongs to the multicopper oxidase family.</text>
</comment>
<evidence type="ECO:0000313" key="17">
    <source>
        <dbReference type="Proteomes" id="UP000822688"/>
    </source>
</evidence>
<dbReference type="GO" id="GO:0046274">
    <property type="term" value="P:lignin catabolic process"/>
    <property type="evidence" value="ECO:0007669"/>
    <property type="project" value="UniProtKB-KW"/>
</dbReference>
<dbReference type="InterPro" id="IPR034288">
    <property type="entry name" value="CuRO_1_LCC"/>
</dbReference>
<dbReference type="PANTHER" id="PTHR11709:SF417">
    <property type="entry name" value="LACCASE-17"/>
    <property type="match status" value="1"/>
</dbReference>
<dbReference type="InterPro" id="IPR045087">
    <property type="entry name" value="Cu-oxidase_fam"/>
</dbReference>
<dbReference type="Pfam" id="PF07732">
    <property type="entry name" value="Cu-oxidase_3"/>
    <property type="match status" value="1"/>
</dbReference>
<comment type="catalytic activity">
    <reaction evidence="1 12">
        <text>4 hydroquinone + O2 = 4 benzosemiquinone + 2 H2O</text>
        <dbReference type="Rhea" id="RHEA:11276"/>
        <dbReference type="ChEBI" id="CHEBI:15377"/>
        <dbReference type="ChEBI" id="CHEBI:15379"/>
        <dbReference type="ChEBI" id="CHEBI:17594"/>
        <dbReference type="ChEBI" id="CHEBI:17977"/>
        <dbReference type="EC" id="1.10.3.2"/>
    </reaction>
</comment>
<feature type="signal peptide" evidence="12">
    <location>
        <begin position="1"/>
        <end position="22"/>
    </location>
</feature>
<evidence type="ECO:0000259" key="15">
    <source>
        <dbReference type="Pfam" id="PF07732"/>
    </source>
</evidence>
<dbReference type="InterPro" id="IPR011707">
    <property type="entry name" value="Cu-oxidase-like_N"/>
</dbReference>
<dbReference type="InterPro" id="IPR002355">
    <property type="entry name" value="Cu_oxidase_Cu_BS"/>
</dbReference>
<evidence type="ECO:0000256" key="12">
    <source>
        <dbReference type="RuleBase" id="RU361119"/>
    </source>
</evidence>
<dbReference type="InterPro" id="IPR001117">
    <property type="entry name" value="Cu-oxidase_2nd"/>
</dbReference>
<feature type="domain" description="Plastocyanin-like" evidence="14">
    <location>
        <begin position="421"/>
        <end position="537"/>
    </location>
</feature>
<evidence type="ECO:0000256" key="6">
    <source>
        <dbReference type="ARBA" id="ARBA00022525"/>
    </source>
</evidence>
<organism evidence="16 17">
    <name type="scientific">Ceratodon purpureus</name>
    <name type="common">Fire moss</name>
    <name type="synonym">Dicranum purpureum</name>
    <dbReference type="NCBI Taxonomy" id="3225"/>
    <lineage>
        <taxon>Eukaryota</taxon>
        <taxon>Viridiplantae</taxon>
        <taxon>Streptophyta</taxon>
        <taxon>Embryophyta</taxon>
        <taxon>Bryophyta</taxon>
        <taxon>Bryophytina</taxon>
        <taxon>Bryopsida</taxon>
        <taxon>Dicranidae</taxon>
        <taxon>Pseudoditrichales</taxon>
        <taxon>Ditrichaceae</taxon>
        <taxon>Ceratodon</taxon>
    </lineage>
</organism>
<reference evidence="16" key="1">
    <citation type="submission" date="2020-06" db="EMBL/GenBank/DDBJ databases">
        <title>WGS assembly of Ceratodon purpureus strain R40.</title>
        <authorList>
            <person name="Carey S.B."/>
            <person name="Jenkins J."/>
            <person name="Shu S."/>
            <person name="Lovell J.T."/>
            <person name="Sreedasyam A."/>
            <person name="Maumus F."/>
            <person name="Tiley G.P."/>
            <person name="Fernandez-Pozo N."/>
            <person name="Barry K."/>
            <person name="Chen C."/>
            <person name="Wang M."/>
            <person name="Lipzen A."/>
            <person name="Daum C."/>
            <person name="Saski C.A."/>
            <person name="Payton A.C."/>
            <person name="Mcbreen J.C."/>
            <person name="Conrad R.E."/>
            <person name="Kollar L.M."/>
            <person name="Olsson S."/>
            <person name="Huttunen S."/>
            <person name="Landis J.B."/>
            <person name="Wickett N.J."/>
            <person name="Johnson M.G."/>
            <person name="Rensing S.A."/>
            <person name="Grimwood J."/>
            <person name="Schmutz J."/>
            <person name="Mcdaniel S.F."/>
        </authorList>
    </citation>
    <scope>NUCLEOTIDE SEQUENCE</scope>
    <source>
        <strain evidence="16">R40</strain>
    </source>
</reference>
<dbReference type="PANTHER" id="PTHR11709">
    <property type="entry name" value="MULTI-COPPER OXIDASE"/>
    <property type="match status" value="1"/>
</dbReference>
<evidence type="ECO:0000256" key="1">
    <source>
        <dbReference type="ARBA" id="ARBA00000349"/>
    </source>
</evidence>
<keyword evidence="11 12" id="KW-0439">Lignin degradation</keyword>
<dbReference type="PROSITE" id="PS00079">
    <property type="entry name" value="MULTICOPPER_OXIDASE1"/>
    <property type="match status" value="1"/>
</dbReference>
<evidence type="ECO:0000256" key="5">
    <source>
        <dbReference type="ARBA" id="ARBA00022523"/>
    </source>
</evidence>
<evidence type="ECO:0000256" key="4">
    <source>
        <dbReference type="ARBA" id="ARBA00012297"/>
    </source>
</evidence>
<keyword evidence="8 12" id="KW-0677">Repeat</keyword>
<keyword evidence="12" id="KW-0732">Signal</keyword>
<dbReference type="GO" id="GO:0052716">
    <property type="term" value="F:hydroquinone:oxygen oxidoreductase activity"/>
    <property type="evidence" value="ECO:0007669"/>
    <property type="project" value="UniProtKB-EC"/>
</dbReference>
<dbReference type="SUPFAM" id="SSF49503">
    <property type="entry name" value="Cupredoxins"/>
    <property type="match status" value="3"/>
</dbReference>
<dbReference type="GO" id="GO:0005507">
    <property type="term" value="F:copper ion binding"/>
    <property type="evidence" value="ECO:0007669"/>
    <property type="project" value="InterPro"/>
</dbReference>
<dbReference type="PROSITE" id="PS00080">
    <property type="entry name" value="MULTICOPPER_OXIDASE2"/>
    <property type="match status" value="1"/>
</dbReference>
<evidence type="ECO:0000256" key="2">
    <source>
        <dbReference type="ARBA" id="ARBA00004271"/>
    </source>
</evidence>
<keyword evidence="7 12" id="KW-0479">Metal-binding</keyword>
<evidence type="ECO:0000256" key="9">
    <source>
        <dbReference type="ARBA" id="ARBA00023002"/>
    </source>
</evidence>
<dbReference type="Pfam" id="PF00394">
    <property type="entry name" value="Cu-oxidase"/>
    <property type="match status" value="1"/>
</dbReference>
<protein>
    <recommendedName>
        <fullName evidence="4 12">Laccase</fullName>
        <ecNumber evidence="4 12">1.10.3.2</ecNumber>
    </recommendedName>
    <alternativeName>
        <fullName evidence="12">Benzenediol:oxygen oxidoreductase</fullName>
    </alternativeName>
    <alternativeName>
        <fullName evidence="12">Diphenol oxidase</fullName>
    </alternativeName>
    <alternativeName>
        <fullName evidence="12">Urishiol oxidase</fullName>
    </alternativeName>
</protein>
<dbReference type="Pfam" id="PF07731">
    <property type="entry name" value="Cu-oxidase_2"/>
    <property type="match status" value="1"/>
</dbReference>
<feature type="domain" description="Plastocyanin-like" evidence="15">
    <location>
        <begin position="31"/>
        <end position="144"/>
    </location>
</feature>
<dbReference type="CDD" id="cd13875">
    <property type="entry name" value="CuRO_2_LCC_plant"/>
    <property type="match status" value="1"/>
</dbReference>
<gene>
    <name evidence="16" type="ORF">KC19_2G252500</name>
</gene>
<keyword evidence="17" id="KW-1185">Reference proteome</keyword>
<evidence type="ECO:0000313" key="16">
    <source>
        <dbReference type="EMBL" id="KAG0588563.1"/>
    </source>
</evidence>
<name>A0A8T0J1J4_CERPU</name>
<comment type="cofactor">
    <cofactor evidence="12">
        <name>Cu cation</name>
        <dbReference type="ChEBI" id="CHEBI:23378"/>
    </cofactor>
    <text evidence="12">Binds 4 Cu cations per monomer.</text>
</comment>
<feature type="domain" description="Plastocyanin-like" evidence="13">
    <location>
        <begin position="155"/>
        <end position="306"/>
    </location>
</feature>
<feature type="chain" id="PRO_5035963216" description="Laccase" evidence="12">
    <location>
        <begin position="23"/>
        <end position="555"/>
    </location>
</feature>
<evidence type="ECO:0000256" key="11">
    <source>
        <dbReference type="ARBA" id="ARBA00023185"/>
    </source>
</evidence>
<dbReference type="GO" id="GO:0048046">
    <property type="term" value="C:apoplast"/>
    <property type="evidence" value="ECO:0007669"/>
    <property type="project" value="UniProtKB-SubCell"/>
</dbReference>
<evidence type="ECO:0000256" key="7">
    <source>
        <dbReference type="ARBA" id="ARBA00022723"/>
    </source>
</evidence>
<keyword evidence="6 12" id="KW-0964">Secreted</keyword>
<comment type="subcellular location">
    <subcellularLocation>
        <location evidence="2 12">Secreted</location>
        <location evidence="2 12">Extracellular space</location>
        <location evidence="2 12">Apoplast</location>
    </subcellularLocation>
</comment>
<evidence type="ECO:0000259" key="13">
    <source>
        <dbReference type="Pfam" id="PF00394"/>
    </source>
</evidence>